<reference evidence="2" key="1">
    <citation type="submission" date="2023-03" db="EMBL/GenBank/DDBJ databases">
        <title>Massive genome expansion in bonnet fungi (Mycena s.s.) driven by repeated elements and novel gene families across ecological guilds.</title>
        <authorList>
            <consortium name="Lawrence Berkeley National Laboratory"/>
            <person name="Harder C.B."/>
            <person name="Miyauchi S."/>
            <person name="Viragh M."/>
            <person name="Kuo A."/>
            <person name="Thoen E."/>
            <person name="Andreopoulos B."/>
            <person name="Lu D."/>
            <person name="Skrede I."/>
            <person name="Drula E."/>
            <person name="Henrissat B."/>
            <person name="Morin E."/>
            <person name="Kohler A."/>
            <person name="Barry K."/>
            <person name="LaButti K."/>
            <person name="Morin E."/>
            <person name="Salamov A."/>
            <person name="Lipzen A."/>
            <person name="Mereny Z."/>
            <person name="Hegedus B."/>
            <person name="Baldrian P."/>
            <person name="Stursova M."/>
            <person name="Weitz H."/>
            <person name="Taylor A."/>
            <person name="Grigoriev I.V."/>
            <person name="Nagy L.G."/>
            <person name="Martin F."/>
            <person name="Kauserud H."/>
        </authorList>
    </citation>
    <scope>NUCLEOTIDE SEQUENCE</scope>
    <source>
        <strain evidence="2">CBHHK067</strain>
    </source>
</reference>
<gene>
    <name evidence="2" type="ORF">B0H17DRAFT_1184602</name>
</gene>
<feature type="transmembrane region" description="Helical" evidence="1">
    <location>
        <begin position="22"/>
        <end position="44"/>
    </location>
</feature>
<name>A0AAD7CUT4_MYCRO</name>
<dbReference type="Proteomes" id="UP001221757">
    <property type="component" value="Unassembled WGS sequence"/>
</dbReference>
<keyword evidence="3" id="KW-1185">Reference proteome</keyword>
<evidence type="ECO:0000256" key="1">
    <source>
        <dbReference type="SAM" id="Phobius"/>
    </source>
</evidence>
<organism evidence="2 3">
    <name type="scientific">Mycena rosella</name>
    <name type="common">Pink bonnet</name>
    <name type="synonym">Agaricus rosellus</name>
    <dbReference type="NCBI Taxonomy" id="1033263"/>
    <lineage>
        <taxon>Eukaryota</taxon>
        <taxon>Fungi</taxon>
        <taxon>Dikarya</taxon>
        <taxon>Basidiomycota</taxon>
        <taxon>Agaricomycotina</taxon>
        <taxon>Agaricomycetes</taxon>
        <taxon>Agaricomycetidae</taxon>
        <taxon>Agaricales</taxon>
        <taxon>Marasmiineae</taxon>
        <taxon>Mycenaceae</taxon>
        <taxon>Mycena</taxon>
    </lineage>
</organism>
<protein>
    <submittedName>
        <fullName evidence="2">Uncharacterized protein</fullName>
    </submittedName>
</protein>
<keyword evidence="1" id="KW-1133">Transmembrane helix</keyword>
<accession>A0AAD7CUT4</accession>
<dbReference type="AlphaFoldDB" id="A0AAD7CUT4"/>
<keyword evidence="1" id="KW-0472">Membrane</keyword>
<sequence>MRGTYYINALAGPRTVGHGLPFFRNTFLSFSSALSFFFSPFFYCRHHDYPKHTRIFRSFSMYRAFHIDRVAAGPYPSLSVVRENVFRLPQVPLPRRNRAKGLYRDGQV</sequence>
<proteinExistence type="predicted"/>
<dbReference type="EMBL" id="JARKIE010000218">
    <property type="protein sequence ID" value="KAJ7664907.1"/>
    <property type="molecule type" value="Genomic_DNA"/>
</dbReference>
<comment type="caution">
    <text evidence="2">The sequence shown here is derived from an EMBL/GenBank/DDBJ whole genome shotgun (WGS) entry which is preliminary data.</text>
</comment>
<evidence type="ECO:0000313" key="2">
    <source>
        <dbReference type="EMBL" id="KAJ7664907.1"/>
    </source>
</evidence>
<keyword evidence="1" id="KW-0812">Transmembrane</keyword>
<evidence type="ECO:0000313" key="3">
    <source>
        <dbReference type="Proteomes" id="UP001221757"/>
    </source>
</evidence>